<reference evidence="9" key="2">
    <citation type="submission" date="2020-02" db="EMBL/GenBank/DDBJ databases">
        <authorList>
            <person name="Studholme D.J."/>
        </authorList>
    </citation>
    <scope>NUCLEOTIDE SEQUENCE</scope>
    <source>
        <strain evidence="9">00238/432</strain>
    </source>
</reference>
<dbReference type="InterPro" id="IPR003594">
    <property type="entry name" value="HATPase_dom"/>
</dbReference>
<organism evidence="9 10">
    <name type="scientific">Phytophthora kernoviae 00238/432</name>
    <dbReference type="NCBI Taxonomy" id="1284355"/>
    <lineage>
        <taxon>Eukaryota</taxon>
        <taxon>Sar</taxon>
        <taxon>Stramenopiles</taxon>
        <taxon>Oomycota</taxon>
        <taxon>Peronosporomycetes</taxon>
        <taxon>Peronosporales</taxon>
        <taxon>Peronosporaceae</taxon>
        <taxon>Phytophthora</taxon>
    </lineage>
</organism>
<evidence type="ECO:0000256" key="1">
    <source>
        <dbReference type="ARBA" id="ARBA00000085"/>
    </source>
</evidence>
<gene>
    <name evidence="9" type="ORF">G195_000991</name>
</gene>
<keyword evidence="6" id="KW-0812">Transmembrane</keyword>
<dbReference type="Gene3D" id="3.30.565.10">
    <property type="entry name" value="Histidine kinase-like ATPase, C-terminal domain"/>
    <property type="match status" value="1"/>
</dbReference>
<evidence type="ECO:0000256" key="6">
    <source>
        <dbReference type="SAM" id="Phobius"/>
    </source>
</evidence>
<name>A0A8J4SJL8_9STRA</name>
<evidence type="ECO:0000313" key="9">
    <source>
        <dbReference type="EMBL" id="KAF4325435.1"/>
    </source>
</evidence>
<dbReference type="Pfam" id="PF06580">
    <property type="entry name" value="His_kinase"/>
    <property type="match status" value="1"/>
</dbReference>
<evidence type="ECO:0000256" key="3">
    <source>
        <dbReference type="ARBA" id="ARBA00022553"/>
    </source>
</evidence>
<evidence type="ECO:0000259" key="8">
    <source>
        <dbReference type="PROSITE" id="PS50885"/>
    </source>
</evidence>
<dbReference type="SMART" id="SM00387">
    <property type="entry name" value="HATPase_c"/>
    <property type="match status" value="1"/>
</dbReference>
<dbReference type="CDD" id="cd06225">
    <property type="entry name" value="HAMP"/>
    <property type="match status" value="1"/>
</dbReference>
<keyword evidence="6" id="KW-1133">Transmembrane helix</keyword>
<dbReference type="PROSITE" id="PS50109">
    <property type="entry name" value="HIS_KIN"/>
    <property type="match status" value="1"/>
</dbReference>
<dbReference type="PANTHER" id="PTHR34220:SF7">
    <property type="entry name" value="SENSOR HISTIDINE KINASE YPDA"/>
    <property type="match status" value="1"/>
</dbReference>
<keyword evidence="5" id="KW-0418">Kinase</keyword>
<evidence type="ECO:0000313" key="10">
    <source>
        <dbReference type="Proteomes" id="UP000702964"/>
    </source>
</evidence>
<dbReference type="InterPro" id="IPR003660">
    <property type="entry name" value="HAMP_dom"/>
</dbReference>
<dbReference type="PANTHER" id="PTHR34220">
    <property type="entry name" value="SENSOR HISTIDINE KINASE YPDA"/>
    <property type="match status" value="1"/>
</dbReference>
<dbReference type="Pfam" id="PF02518">
    <property type="entry name" value="HATPase_c"/>
    <property type="match status" value="1"/>
</dbReference>
<evidence type="ECO:0000259" key="7">
    <source>
        <dbReference type="PROSITE" id="PS50109"/>
    </source>
</evidence>
<evidence type="ECO:0000256" key="4">
    <source>
        <dbReference type="ARBA" id="ARBA00022679"/>
    </source>
</evidence>
<keyword evidence="6" id="KW-0472">Membrane</keyword>
<evidence type="ECO:0000256" key="5">
    <source>
        <dbReference type="ARBA" id="ARBA00022777"/>
    </source>
</evidence>
<dbReference type="EMBL" id="AOFI03000005">
    <property type="protein sequence ID" value="KAF4325435.1"/>
    <property type="molecule type" value="Genomic_DNA"/>
</dbReference>
<comment type="caution">
    <text evidence="9">The sequence shown here is derived from an EMBL/GenBank/DDBJ whole genome shotgun (WGS) entry which is preliminary data.</text>
</comment>
<dbReference type="GO" id="GO:0016020">
    <property type="term" value="C:membrane"/>
    <property type="evidence" value="ECO:0007669"/>
    <property type="project" value="InterPro"/>
</dbReference>
<protein>
    <recommendedName>
        <fullName evidence="2">histidine kinase</fullName>
        <ecNumber evidence="2">2.7.13.3</ecNumber>
    </recommendedName>
</protein>
<reference evidence="9" key="1">
    <citation type="journal article" date="2015" name="Genom Data">
        <title>Draft genome sequences of Phytophthora kernoviae and Phytophthora ramorum lineage EU2 from Scotland.</title>
        <authorList>
            <person name="Sambles C."/>
            <person name="Schlenzig A."/>
            <person name="O'Neill P."/>
            <person name="Grant M."/>
            <person name="Studholme D.J."/>
        </authorList>
    </citation>
    <scope>NUCLEOTIDE SEQUENCE</scope>
    <source>
        <strain evidence="9">00238/432</strain>
    </source>
</reference>
<proteinExistence type="predicted"/>
<feature type="domain" description="HAMP" evidence="8">
    <location>
        <begin position="81"/>
        <end position="134"/>
    </location>
</feature>
<dbReference type="InterPro" id="IPR036890">
    <property type="entry name" value="HATPase_C_sf"/>
</dbReference>
<sequence length="346" mass="39396">MEKEAGGKDIFIINDKGIILSSADKQLINTSLPKLLHQNFDETPSGRFDTTYQGVKALALIIKISLGFIGVALLLIYITASLFSKRIRTLIRMIRRIERGDFNPTHEEQMGSDEIGQLHFAFEQMTTRLKSLVTEVYQKELQSKEAELDLLQAQINPHFLYNTLGSISSLAVKHQDPQIQDMVLHLAKFYRISLNKGKSILTINEELKLTQSYNAIQLIRFKGKLNIIYTIDQSILPYSTVKLALQPFVENAVIHALWNQDRPLNIHIKGVIENNSIVLSVIDDGMGMRRETLQSLFEEKEGRGYGISNVDRRIKLKFGEYYGVKVYSKLGMGTTVQIRLPQKEIQ</sequence>
<dbReference type="InterPro" id="IPR005467">
    <property type="entry name" value="His_kinase_dom"/>
</dbReference>
<dbReference type="GO" id="GO:0000155">
    <property type="term" value="F:phosphorelay sensor kinase activity"/>
    <property type="evidence" value="ECO:0007669"/>
    <property type="project" value="InterPro"/>
</dbReference>
<dbReference type="SMART" id="SM00304">
    <property type="entry name" value="HAMP"/>
    <property type="match status" value="1"/>
</dbReference>
<dbReference type="InterPro" id="IPR010559">
    <property type="entry name" value="Sig_transdc_His_kin_internal"/>
</dbReference>
<dbReference type="EC" id="2.7.13.3" evidence="2"/>
<dbReference type="SUPFAM" id="SSF158472">
    <property type="entry name" value="HAMP domain-like"/>
    <property type="match status" value="1"/>
</dbReference>
<dbReference type="PROSITE" id="PS50885">
    <property type="entry name" value="HAMP"/>
    <property type="match status" value="1"/>
</dbReference>
<dbReference type="InterPro" id="IPR050640">
    <property type="entry name" value="Bact_2-comp_sensor_kinase"/>
</dbReference>
<dbReference type="PRINTS" id="PR00344">
    <property type="entry name" value="BCTRLSENSOR"/>
</dbReference>
<keyword evidence="3" id="KW-0597">Phosphoprotein</keyword>
<feature type="domain" description="Histidine kinase" evidence="7">
    <location>
        <begin position="244"/>
        <end position="344"/>
    </location>
</feature>
<dbReference type="Proteomes" id="UP000702964">
    <property type="component" value="Unassembled WGS sequence"/>
</dbReference>
<dbReference type="InterPro" id="IPR004358">
    <property type="entry name" value="Sig_transdc_His_kin-like_C"/>
</dbReference>
<comment type="catalytic activity">
    <reaction evidence="1">
        <text>ATP + protein L-histidine = ADP + protein N-phospho-L-histidine.</text>
        <dbReference type="EC" id="2.7.13.3"/>
    </reaction>
</comment>
<accession>A0A8J4SJL8</accession>
<evidence type="ECO:0000256" key="2">
    <source>
        <dbReference type="ARBA" id="ARBA00012438"/>
    </source>
</evidence>
<feature type="transmembrane region" description="Helical" evidence="6">
    <location>
        <begin position="57"/>
        <end position="83"/>
    </location>
</feature>
<dbReference type="SUPFAM" id="SSF55874">
    <property type="entry name" value="ATPase domain of HSP90 chaperone/DNA topoisomerase II/histidine kinase"/>
    <property type="match status" value="1"/>
</dbReference>
<dbReference type="Pfam" id="PF00672">
    <property type="entry name" value="HAMP"/>
    <property type="match status" value="1"/>
</dbReference>
<keyword evidence="4" id="KW-0808">Transferase</keyword>
<dbReference type="AlphaFoldDB" id="A0A8J4SJL8"/>
<dbReference type="Gene3D" id="6.10.340.10">
    <property type="match status" value="1"/>
</dbReference>